<dbReference type="Pfam" id="PF22617">
    <property type="entry name" value="HCS_D2"/>
    <property type="match status" value="1"/>
</dbReference>
<comment type="pathway">
    <text evidence="1">Amino-acid biosynthesis; L-leucine biosynthesis; L-leucine from 3-methyl-2-oxobutanoate: step 1/4.</text>
</comment>
<dbReference type="EMBL" id="ML003404">
    <property type="protein sequence ID" value="RKP34017.1"/>
    <property type="molecule type" value="Genomic_DNA"/>
</dbReference>
<dbReference type="PROSITE" id="PS50991">
    <property type="entry name" value="PYR_CT"/>
    <property type="match status" value="1"/>
</dbReference>
<evidence type="ECO:0000259" key="8">
    <source>
        <dbReference type="PROSITE" id="PS50991"/>
    </source>
</evidence>
<evidence type="ECO:0000256" key="6">
    <source>
        <dbReference type="ARBA" id="ARBA00023304"/>
    </source>
</evidence>
<dbReference type="Pfam" id="PF00682">
    <property type="entry name" value="HMGL-like"/>
    <property type="match status" value="1"/>
</dbReference>
<dbReference type="FunFam" id="1.10.238.260:FF:000001">
    <property type="entry name" value="2-isopropylmalate synthase"/>
    <property type="match status" value="1"/>
</dbReference>
<evidence type="ECO:0000313" key="10">
    <source>
        <dbReference type="Proteomes" id="UP000268162"/>
    </source>
</evidence>
<dbReference type="InterPro" id="IPR050073">
    <property type="entry name" value="2-IPM_HCS-like"/>
</dbReference>
<dbReference type="InterPro" id="IPR013785">
    <property type="entry name" value="Aldolase_TIM"/>
</dbReference>
<dbReference type="InterPro" id="IPR002034">
    <property type="entry name" value="AIPM/Hcit_synth_CS"/>
</dbReference>
<evidence type="ECO:0000256" key="5">
    <source>
        <dbReference type="ARBA" id="ARBA00022679"/>
    </source>
</evidence>
<evidence type="ECO:0000256" key="1">
    <source>
        <dbReference type="ARBA" id="ARBA00004689"/>
    </source>
</evidence>
<organism evidence="9 10">
    <name type="scientific">Dimargaris cristalligena</name>
    <dbReference type="NCBI Taxonomy" id="215637"/>
    <lineage>
        <taxon>Eukaryota</taxon>
        <taxon>Fungi</taxon>
        <taxon>Fungi incertae sedis</taxon>
        <taxon>Zoopagomycota</taxon>
        <taxon>Kickxellomycotina</taxon>
        <taxon>Dimargaritomycetes</taxon>
        <taxon>Dimargaritales</taxon>
        <taxon>Dimargaritaceae</taxon>
        <taxon>Dimargaris</taxon>
    </lineage>
</organism>
<dbReference type="Gene3D" id="3.20.20.70">
    <property type="entry name" value="Aldolase class I"/>
    <property type="match status" value="1"/>
</dbReference>
<dbReference type="Gene3D" id="1.10.238.260">
    <property type="match status" value="1"/>
</dbReference>
<evidence type="ECO:0000313" key="9">
    <source>
        <dbReference type="EMBL" id="RKP34017.1"/>
    </source>
</evidence>
<gene>
    <name evidence="9" type="ORF">BJ085DRAFT_40720</name>
</gene>
<dbReference type="InterPro" id="IPR000891">
    <property type="entry name" value="PYR_CT"/>
</dbReference>
<dbReference type="EC" id="2.3.3.13" evidence="2"/>
<proteinExistence type="inferred from homology"/>
<dbReference type="FunFam" id="3.20.20.70:FF:000010">
    <property type="entry name" value="2-isopropylmalate synthase"/>
    <property type="match status" value="1"/>
</dbReference>
<dbReference type="STRING" id="215637.A0A4P9ZL74"/>
<keyword evidence="10" id="KW-1185">Reference proteome</keyword>
<keyword evidence="3" id="KW-0432">Leucine biosynthesis</keyword>
<feature type="domain" description="Pyruvate carboxyltransferase" evidence="8">
    <location>
        <begin position="11"/>
        <end position="284"/>
    </location>
</feature>
<keyword evidence="6" id="KW-0100">Branched-chain amino acid biosynthesis</keyword>
<comment type="similarity">
    <text evidence="7">Belongs to the alpha-IPM synthase/homocitrate synthase family.</text>
</comment>
<evidence type="ECO:0000256" key="2">
    <source>
        <dbReference type="ARBA" id="ARBA00012973"/>
    </source>
</evidence>
<dbReference type="Proteomes" id="UP000268162">
    <property type="component" value="Unassembled WGS sequence"/>
</dbReference>
<dbReference type="GO" id="GO:0003852">
    <property type="term" value="F:2-isopropylmalate synthase activity"/>
    <property type="evidence" value="ECO:0007669"/>
    <property type="project" value="UniProtKB-EC"/>
</dbReference>
<dbReference type="PROSITE" id="PS00816">
    <property type="entry name" value="AIPM_HOMOCIT_SYNTH_2"/>
    <property type="match status" value="1"/>
</dbReference>
<dbReference type="GO" id="GO:0010177">
    <property type="term" value="F:methylthioalkylmalate synthase activity"/>
    <property type="evidence" value="ECO:0007669"/>
    <property type="project" value="UniProtKB-ARBA"/>
</dbReference>
<evidence type="ECO:0000256" key="3">
    <source>
        <dbReference type="ARBA" id="ARBA00022430"/>
    </source>
</evidence>
<protein>
    <recommendedName>
        <fullName evidence="2">2-isopropylmalate synthase</fullName>
        <ecNumber evidence="2">2.3.3.13</ecNumber>
    </recommendedName>
</protein>
<dbReference type="PANTHER" id="PTHR10277">
    <property type="entry name" value="HOMOCITRATE SYNTHASE-RELATED"/>
    <property type="match status" value="1"/>
</dbReference>
<dbReference type="OrthoDB" id="418791at2759"/>
<keyword evidence="4" id="KW-0028">Amino-acid biosynthesis</keyword>
<dbReference type="PROSITE" id="PS00815">
    <property type="entry name" value="AIPM_HOMOCIT_SYNTH_1"/>
    <property type="match status" value="1"/>
</dbReference>
<dbReference type="SUPFAM" id="SSF51569">
    <property type="entry name" value="Aldolase"/>
    <property type="match status" value="1"/>
</dbReference>
<keyword evidence="5 7" id="KW-0808">Transferase</keyword>
<reference evidence="10" key="1">
    <citation type="journal article" date="2018" name="Nat. Microbiol.">
        <title>Leveraging single-cell genomics to expand the fungal tree of life.</title>
        <authorList>
            <person name="Ahrendt S.R."/>
            <person name="Quandt C.A."/>
            <person name="Ciobanu D."/>
            <person name="Clum A."/>
            <person name="Salamov A."/>
            <person name="Andreopoulos B."/>
            <person name="Cheng J.F."/>
            <person name="Woyke T."/>
            <person name="Pelin A."/>
            <person name="Henrissat B."/>
            <person name="Reynolds N.K."/>
            <person name="Benny G.L."/>
            <person name="Smith M.E."/>
            <person name="James T.Y."/>
            <person name="Grigoriev I.V."/>
        </authorList>
    </citation>
    <scope>NUCLEOTIDE SEQUENCE [LARGE SCALE GENOMIC DNA]</scope>
    <source>
        <strain evidence="10">RSA 468</strain>
    </source>
</reference>
<dbReference type="InterPro" id="IPR054691">
    <property type="entry name" value="LeuA/HCS_post-cat"/>
</dbReference>
<dbReference type="AlphaFoldDB" id="A0A4P9ZL74"/>
<keyword evidence="9" id="KW-0670">Pyruvate</keyword>
<dbReference type="CDD" id="cd07940">
    <property type="entry name" value="DRE_TIM_IPMS"/>
    <property type="match status" value="1"/>
</dbReference>
<dbReference type="GO" id="GO:0009098">
    <property type="term" value="P:L-leucine biosynthetic process"/>
    <property type="evidence" value="ECO:0007669"/>
    <property type="project" value="UniProtKB-KW"/>
</dbReference>
<sequence length="401" mass="43518">MSATNGAPKRIIFADTTLRDGAQTPGVSFTPDAKVTIARALAELGVAMIETGFPVSSEQNFSTCQRIAREVGHHMTHREHLGEPPIISALSRTLEADIRRTYEAIRDAPRCQINLFIATSDLHLEHKLRMSRTECLQRVRESVRLARSLTPWVAFGAEDGCRSSYDFLCEVFGVAIAEGAHAVALTDTVGSCIPVEFHRIVKYCIENTPGSEKAIWAVHTHNDLGLGVANALAGIEAGATLVDGTMAGLGERAGNSPLEEVAMCLTTHAAHYNATHQLNTSHFTRVCQMVSALSGLALAANKPIVGRNVFRHTSGIHQDGMLKNRTTYEYLNPAEVGATSDALILSNQSGRSAFLSRLNLLGYTDIPSEKSKRLFAKFKNLAQTKTEVDDTDLVNLMSDSC</sequence>
<accession>A0A4P9ZL74</accession>
<evidence type="ECO:0000256" key="4">
    <source>
        <dbReference type="ARBA" id="ARBA00022605"/>
    </source>
</evidence>
<name>A0A4P9ZL74_9FUNG</name>
<evidence type="ECO:0000256" key="7">
    <source>
        <dbReference type="RuleBase" id="RU003523"/>
    </source>
</evidence>
<dbReference type="PANTHER" id="PTHR10277:SF9">
    <property type="entry name" value="2-ISOPROPYLMALATE SYNTHASE 1, CHLOROPLASTIC-RELATED"/>
    <property type="match status" value="1"/>
</dbReference>